<dbReference type="InterPro" id="IPR027417">
    <property type="entry name" value="P-loop_NTPase"/>
</dbReference>
<dbReference type="GO" id="GO:0006302">
    <property type="term" value="P:double-strand break repair"/>
    <property type="evidence" value="ECO:0007669"/>
    <property type="project" value="InterPro"/>
</dbReference>
<evidence type="ECO:0000313" key="10">
    <source>
        <dbReference type="Proteomes" id="UP000075618"/>
    </source>
</evidence>
<evidence type="ECO:0000259" key="8">
    <source>
        <dbReference type="Pfam" id="PF13476"/>
    </source>
</evidence>
<proteinExistence type="inferred from homology"/>
<dbReference type="AlphaFoldDB" id="A0A150NI97"/>
<evidence type="ECO:0000256" key="5">
    <source>
        <dbReference type="ARBA" id="ARBA00022840"/>
    </source>
</evidence>
<evidence type="ECO:0000256" key="6">
    <source>
        <dbReference type="ARBA" id="ARBA00023204"/>
    </source>
</evidence>
<keyword evidence="4" id="KW-0227">DNA damage</keyword>
<dbReference type="PANTHER" id="PTHR11059:SF0">
    <property type="entry name" value="DNA REPAIR PROTEIN RECN"/>
    <property type="match status" value="1"/>
</dbReference>
<evidence type="ECO:0000256" key="3">
    <source>
        <dbReference type="ARBA" id="ARBA00022741"/>
    </source>
</evidence>
<name>A0A150NI97_STRMT</name>
<dbReference type="EMBL" id="LROT01000028">
    <property type="protein sequence ID" value="KYF33199.1"/>
    <property type="molecule type" value="Genomic_DNA"/>
</dbReference>
<dbReference type="Proteomes" id="UP000075618">
    <property type="component" value="Unassembled WGS sequence"/>
</dbReference>
<dbReference type="GO" id="GO:0043590">
    <property type="term" value="C:bacterial nucleoid"/>
    <property type="evidence" value="ECO:0007669"/>
    <property type="project" value="TreeGrafter"/>
</dbReference>
<dbReference type="GO" id="GO:0009432">
    <property type="term" value="P:SOS response"/>
    <property type="evidence" value="ECO:0007669"/>
    <property type="project" value="TreeGrafter"/>
</dbReference>
<reference evidence="9 10" key="1">
    <citation type="submission" date="2016-01" db="EMBL/GenBank/DDBJ databases">
        <title>Highly variable Streptococcus oralis are common among viridans streptococci isolated from primates.</title>
        <authorList>
            <person name="Denapaite D."/>
            <person name="Rieger M."/>
            <person name="Koendgen S."/>
            <person name="Brueckner R."/>
            <person name="Ochigava I."/>
            <person name="Kappeler P."/>
            <person name="Maetz-Rensing K."/>
            <person name="Leendertz F."/>
            <person name="Hakenbeck R."/>
        </authorList>
    </citation>
    <scope>NUCLEOTIDE SEQUENCE [LARGE SCALE GENOMIC DNA]</scope>
    <source>
        <strain evidence="9 10">10712</strain>
    </source>
</reference>
<dbReference type="InterPro" id="IPR004604">
    <property type="entry name" value="DNA_recomb/repair_RecN"/>
</dbReference>
<evidence type="ECO:0000256" key="2">
    <source>
        <dbReference type="ARBA" id="ARBA00021315"/>
    </source>
</evidence>
<dbReference type="Pfam" id="PF13476">
    <property type="entry name" value="AAA_23"/>
    <property type="match status" value="1"/>
</dbReference>
<gene>
    <name evidence="9" type="ORF">SMI10712_00874</name>
</gene>
<keyword evidence="3" id="KW-0547">Nucleotide-binding</keyword>
<dbReference type="InterPro" id="IPR038729">
    <property type="entry name" value="Rad50/SbcC_AAA"/>
</dbReference>
<comment type="similarity">
    <text evidence="1">Belongs to the RecN family.</text>
</comment>
<keyword evidence="6" id="KW-0234">DNA repair</keyword>
<evidence type="ECO:0000256" key="4">
    <source>
        <dbReference type="ARBA" id="ARBA00022763"/>
    </source>
</evidence>
<dbReference type="GO" id="GO:0006310">
    <property type="term" value="P:DNA recombination"/>
    <property type="evidence" value="ECO:0007669"/>
    <property type="project" value="InterPro"/>
</dbReference>
<comment type="caution">
    <text evidence="9">The sequence shown here is derived from an EMBL/GenBank/DDBJ whole genome shotgun (WGS) entry which is preliminary data.</text>
</comment>
<feature type="domain" description="Rad50/SbcC-type AAA" evidence="8">
    <location>
        <begin position="1"/>
        <end position="31"/>
    </location>
</feature>
<dbReference type="PATRIC" id="fig|28037.237.peg.1612"/>
<dbReference type="Gene3D" id="3.40.50.300">
    <property type="entry name" value="P-loop containing nucleotide triphosphate hydrolases"/>
    <property type="match status" value="1"/>
</dbReference>
<dbReference type="SUPFAM" id="SSF52540">
    <property type="entry name" value="P-loop containing nucleoside triphosphate hydrolases"/>
    <property type="match status" value="1"/>
</dbReference>
<accession>A0A150NI97</accession>
<protein>
    <recommendedName>
        <fullName evidence="2">DNA repair protein RecN</fullName>
    </recommendedName>
    <alternativeName>
        <fullName evidence="7">Recombination protein N</fullName>
    </alternativeName>
</protein>
<sequence length="57" mass="6051">MTVLTGETGAGKSIIIDAMNMMLGARATTDVIRHGSPKAEIEGLFSVENSRLLQGNF</sequence>
<keyword evidence="5" id="KW-0067">ATP-binding</keyword>
<evidence type="ECO:0000313" key="9">
    <source>
        <dbReference type="EMBL" id="KYF33199.1"/>
    </source>
</evidence>
<dbReference type="GO" id="GO:0016887">
    <property type="term" value="F:ATP hydrolysis activity"/>
    <property type="evidence" value="ECO:0007669"/>
    <property type="project" value="InterPro"/>
</dbReference>
<organism evidence="9 10">
    <name type="scientific">Streptococcus mitis</name>
    <dbReference type="NCBI Taxonomy" id="28037"/>
    <lineage>
        <taxon>Bacteria</taxon>
        <taxon>Bacillati</taxon>
        <taxon>Bacillota</taxon>
        <taxon>Bacilli</taxon>
        <taxon>Lactobacillales</taxon>
        <taxon>Streptococcaceae</taxon>
        <taxon>Streptococcus</taxon>
        <taxon>Streptococcus mitis group</taxon>
    </lineage>
</organism>
<evidence type="ECO:0000256" key="1">
    <source>
        <dbReference type="ARBA" id="ARBA00009441"/>
    </source>
</evidence>
<dbReference type="PANTHER" id="PTHR11059">
    <property type="entry name" value="DNA REPAIR PROTEIN RECN"/>
    <property type="match status" value="1"/>
</dbReference>
<dbReference type="GO" id="GO:0005524">
    <property type="term" value="F:ATP binding"/>
    <property type="evidence" value="ECO:0007669"/>
    <property type="project" value="UniProtKB-KW"/>
</dbReference>
<evidence type="ECO:0000256" key="7">
    <source>
        <dbReference type="ARBA" id="ARBA00033408"/>
    </source>
</evidence>